<evidence type="ECO:0000313" key="9">
    <source>
        <dbReference type="Proteomes" id="UP001165060"/>
    </source>
</evidence>
<feature type="region of interest" description="Disordered" evidence="7">
    <location>
        <begin position="418"/>
        <end position="445"/>
    </location>
</feature>
<dbReference type="Proteomes" id="UP001165060">
    <property type="component" value="Unassembled WGS sequence"/>
</dbReference>
<dbReference type="Gene3D" id="3.90.79.10">
    <property type="entry name" value="Nucleoside Triphosphate Pyrophosphohydrolase"/>
    <property type="match status" value="1"/>
</dbReference>
<sequence>MCSSPLTCSSPLSLLPRFGPRPSAAVNLCLVHLPDDRSSAPPAASPLAAFLSSTHVLLTKRPASMREHAGQISLPGGKREPPDGRAPPLPNLPPEHASHAECALRETLEELQAGGGAGFPLDFRDPATVLGLAAPLPGLSRLAVHPLVTLHAPPGLGRAALLELLSASADRGEVAAVGALSLRDLLDDLDRDLPVSAHGTRPPPPAAGPRERAKRALLGALGRFLSTPAFRSELGEVWGITGSPSSPTLTKRLIKPSEWCPYATMAGGPLNLMPASMAGLALGLAQRGFLPPDPPAQSRSVVDACTPELMAGLLAMVEAAGFPVGTAWSYVDAHANCNHSTFFMDMRSTRALQSFLKYFLQGKGLREGDKCPELDSGGFRESTIRSLNALGDALAGRGVGEGWPEIISKLPNTKFTARASRPRTVSGSDVGSDVDSDRTDPEYGDEERGCYRNKFFRRVSNVGGELVVGALATMDIES</sequence>
<evidence type="ECO:0000256" key="7">
    <source>
        <dbReference type="SAM" id="MobiDB-lite"/>
    </source>
</evidence>
<evidence type="ECO:0000256" key="4">
    <source>
        <dbReference type="ARBA" id="ARBA00022801"/>
    </source>
</evidence>
<evidence type="ECO:0000256" key="3">
    <source>
        <dbReference type="ARBA" id="ARBA00022723"/>
    </source>
</evidence>
<keyword evidence="3" id="KW-0479">Metal-binding</keyword>
<evidence type="ECO:0008006" key="10">
    <source>
        <dbReference type="Google" id="ProtNLM"/>
    </source>
</evidence>
<comment type="caution">
    <text evidence="8">The sequence shown here is derived from an EMBL/GenBank/DDBJ whole genome shotgun (WGS) entry which is preliminary data.</text>
</comment>
<comment type="cofactor">
    <cofactor evidence="1">
        <name>Mn(2+)</name>
        <dbReference type="ChEBI" id="CHEBI:29035"/>
    </cofactor>
</comment>
<comment type="cofactor">
    <cofactor evidence="2">
        <name>Mg(2+)</name>
        <dbReference type="ChEBI" id="CHEBI:18420"/>
    </cofactor>
</comment>
<feature type="compositionally biased region" description="Pro residues" evidence="7">
    <location>
        <begin position="84"/>
        <end position="93"/>
    </location>
</feature>
<gene>
    <name evidence="8" type="ORF">TeGR_g14479</name>
</gene>
<protein>
    <recommendedName>
        <fullName evidence="10">Nudix hydrolase domain-containing protein</fullName>
    </recommendedName>
</protein>
<accession>A0ABQ6MAG7</accession>
<evidence type="ECO:0000256" key="5">
    <source>
        <dbReference type="ARBA" id="ARBA00022842"/>
    </source>
</evidence>
<keyword evidence="9" id="KW-1185">Reference proteome</keyword>
<reference evidence="8 9" key="1">
    <citation type="journal article" date="2023" name="Commun. Biol.">
        <title>Genome analysis of Parmales, the sister group of diatoms, reveals the evolutionary specialization of diatoms from phago-mixotrophs to photoautotrophs.</title>
        <authorList>
            <person name="Ban H."/>
            <person name="Sato S."/>
            <person name="Yoshikawa S."/>
            <person name="Yamada K."/>
            <person name="Nakamura Y."/>
            <person name="Ichinomiya M."/>
            <person name="Sato N."/>
            <person name="Blanc-Mathieu R."/>
            <person name="Endo H."/>
            <person name="Kuwata A."/>
            <person name="Ogata H."/>
        </authorList>
    </citation>
    <scope>NUCLEOTIDE SEQUENCE [LARGE SCALE GENOMIC DNA]</scope>
</reference>
<feature type="compositionally biased region" description="Basic and acidic residues" evidence="7">
    <location>
        <begin position="435"/>
        <end position="445"/>
    </location>
</feature>
<keyword evidence="6" id="KW-0464">Manganese</keyword>
<evidence type="ECO:0000256" key="1">
    <source>
        <dbReference type="ARBA" id="ARBA00001936"/>
    </source>
</evidence>
<dbReference type="PANTHER" id="PTHR12992">
    <property type="entry name" value="NUDIX HYDROLASE"/>
    <property type="match status" value="1"/>
</dbReference>
<evidence type="ECO:0000256" key="6">
    <source>
        <dbReference type="ARBA" id="ARBA00023211"/>
    </source>
</evidence>
<dbReference type="SUPFAM" id="SSF55811">
    <property type="entry name" value="Nudix"/>
    <property type="match status" value="1"/>
</dbReference>
<feature type="region of interest" description="Disordered" evidence="7">
    <location>
        <begin position="65"/>
        <end position="96"/>
    </location>
</feature>
<organism evidence="8 9">
    <name type="scientific">Tetraparma gracilis</name>
    <dbReference type="NCBI Taxonomy" id="2962635"/>
    <lineage>
        <taxon>Eukaryota</taxon>
        <taxon>Sar</taxon>
        <taxon>Stramenopiles</taxon>
        <taxon>Ochrophyta</taxon>
        <taxon>Bolidophyceae</taxon>
        <taxon>Parmales</taxon>
        <taxon>Triparmaceae</taxon>
        <taxon>Tetraparma</taxon>
    </lineage>
</organism>
<dbReference type="InterPro" id="IPR045121">
    <property type="entry name" value="CoAse"/>
</dbReference>
<dbReference type="PANTHER" id="PTHR12992:SF11">
    <property type="entry name" value="MITOCHONDRIAL COENZYME A DIPHOSPHATASE NUDT8"/>
    <property type="match status" value="1"/>
</dbReference>
<keyword evidence="5" id="KW-0460">Magnesium</keyword>
<name>A0ABQ6MAG7_9STRA</name>
<proteinExistence type="predicted"/>
<evidence type="ECO:0000256" key="2">
    <source>
        <dbReference type="ARBA" id="ARBA00001946"/>
    </source>
</evidence>
<dbReference type="InterPro" id="IPR015797">
    <property type="entry name" value="NUDIX_hydrolase-like_dom_sf"/>
</dbReference>
<keyword evidence="4" id="KW-0378">Hydrolase</keyword>
<evidence type="ECO:0000313" key="8">
    <source>
        <dbReference type="EMBL" id="GMI22459.1"/>
    </source>
</evidence>
<dbReference type="EMBL" id="BRYB01005274">
    <property type="protein sequence ID" value="GMI22459.1"/>
    <property type="molecule type" value="Genomic_DNA"/>
</dbReference>